<evidence type="ECO:0000259" key="2">
    <source>
        <dbReference type="Pfam" id="PF22513"/>
    </source>
</evidence>
<dbReference type="EMBL" id="JADJEV010000004">
    <property type="protein sequence ID" value="MBK6974038.1"/>
    <property type="molecule type" value="Genomic_DNA"/>
</dbReference>
<keyword evidence="3" id="KW-0238">DNA-binding</keyword>
<evidence type="ECO:0000256" key="1">
    <source>
        <dbReference type="SAM" id="MobiDB-lite"/>
    </source>
</evidence>
<dbReference type="AlphaFoldDB" id="A0A9D7DZX2"/>
<evidence type="ECO:0000313" key="4">
    <source>
        <dbReference type="Proteomes" id="UP000807785"/>
    </source>
</evidence>
<dbReference type="GO" id="GO:0003677">
    <property type="term" value="F:DNA binding"/>
    <property type="evidence" value="ECO:0007669"/>
    <property type="project" value="UniProtKB-KW"/>
</dbReference>
<dbReference type="Proteomes" id="UP000807785">
    <property type="component" value="Unassembled WGS sequence"/>
</dbReference>
<name>A0A9D7DZX2_9PROT</name>
<organism evidence="3 4">
    <name type="scientific">Candidatus Methylophosphatis roskildensis</name>
    <dbReference type="NCBI Taxonomy" id="2899263"/>
    <lineage>
        <taxon>Bacteria</taxon>
        <taxon>Pseudomonadati</taxon>
        <taxon>Pseudomonadota</taxon>
        <taxon>Betaproteobacteria</taxon>
        <taxon>Nitrosomonadales</taxon>
        <taxon>Sterolibacteriaceae</taxon>
        <taxon>Candidatus Methylophosphatis</taxon>
    </lineage>
</organism>
<dbReference type="SUPFAM" id="SSF47598">
    <property type="entry name" value="Ribbon-helix-helix"/>
    <property type="match status" value="1"/>
</dbReference>
<evidence type="ECO:0000313" key="3">
    <source>
        <dbReference type="EMBL" id="MBK6974038.1"/>
    </source>
</evidence>
<protein>
    <submittedName>
        <fullName evidence="3">Arc family DNA-binding protein</fullName>
    </submittedName>
</protein>
<gene>
    <name evidence="3" type="ORF">IPH26_14250</name>
</gene>
<reference evidence="3" key="1">
    <citation type="submission" date="2020-10" db="EMBL/GenBank/DDBJ databases">
        <title>Connecting structure to function with the recovery of over 1000 high-quality activated sludge metagenome-assembled genomes encoding full-length rRNA genes using long-read sequencing.</title>
        <authorList>
            <person name="Singleton C.M."/>
            <person name="Petriglieri F."/>
            <person name="Kristensen J.M."/>
            <person name="Kirkegaard R.H."/>
            <person name="Michaelsen T.Y."/>
            <person name="Andersen M.H."/>
            <person name="Karst S.M."/>
            <person name="Dueholm M.S."/>
            <person name="Nielsen P.H."/>
            <person name="Albertsen M."/>
        </authorList>
    </citation>
    <scope>NUCLEOTIDE SEQUENCE</scope>
    <source>
        <strain evidence="3">Bjer_18-Q3-R1-45_BAT3C.347</strain>
    </source>
</reference>
<feature type="region of interest" description="Disordered" evidence="1">
    <location>
        <begin position="64"/>
        <end position="84"/>
    </location>
</feature>
<feature type="compositionally biased region" description="Basic and acidic residues" evidence="1">
    <location>
        <begin position="74"/>
        <end position="84"/>
    </location>
</feature>
<dbReference type="Gene3D" id="1.10.1220.10">
    <property type="entry name" value="Met repressor-like"/>
    <property type="match status" value="1"/>
</dbReference>
<sequence>MMADIILRNLDESLKQGLRERAAKNGRSMATELRAIVAEALARPEANPNAEFKRLAAISRALSAGRKHTPSEVLLRESRDKDAE</sequence>
<dbReference type="InterPro" id="IPR013321">
    <property type="entry name" value="Arc_rbn_hlx_hlx"/>
</dbReference>
<dbReference type="InterPro" id="IPR010985">
    <property type="entry name" value="Ribbon_hlx_hlx"/>
</dbReference>
<dbReference type="InterPro" id="IPR053853">
    <property type="entry name" value="FitA-like_RHH"/>
</dbReference>
<comment type="caution">
    <text evidence="3">The sequence shown here is derived from an EMBL/GenBank/DDBJ whole genome shotgun (WGS) entry which is preliminary data.</text>
</comment>
<dbReference type="Pfam" id="PF22513">
    <property type="entry name" value="FitA-like_RHH"/>
    <property type="match status" value="1"/>
</dbReference>
<proteinExistence type="predicted"/>
<feature type="domain" description="Antitoxin FitA-like ribbon-helix-helix" evidence="2">
    <location>
        <begin position="3"/>
        <end position="41"/>
    </location>
</feature>
<dbReference type="GO" id="GO:0006355">
    <property type="term" value="P:regulation of DNA-templated transcription"/>
    <property type="evidence" value="ECO:0007669"/>
    <property type="project" value="InterPro"/>
</dbReference>
<accession>A0A9D7DZX2</accession>